<dbReference type="Gene3D" id="1.10.10.2840">
    <property type="entry name" value="PucR C-terminal helix-turn-helix domain"/>
    <property type="match status" value="1"/>
</dbReference>
<proteinExistence type="predicted"/>
<name>A0A7X5TUS0_9MICO</name>
<evidence type="ECO:0000259" key="1">
    <source>
        <dbReference type="Pfam" id="PF13556"/>
    </source>
</evidence>
<dbReference type="PANTHER" id="PTHR33744:SF17">
    <property type="entry name" value="CONSERVED PROTEIN"/>
    <property type="match status" value="1"/>
</dbReference>
<protein>
    <recommendedName>
        <fullName evidence="1">PucR C-terminal helix-turn-helix domain-containing protein</fullName>
    </recommendedName>
</protein>
<sequence length="547" mass="57981">MPQHVHERGRSDGSTTLRGLLNTVGQPLVELVTGQARLDDPVRSVALVEADELRSNSIPQTDALVLVGVRGQQLAELLPLVRDNTVVFAKLGAEDETPAVGLDDAVRLADGRGVTVVRVHHEASWDQLMGILQRLLIPGAPHPSSAAAQFSGDDIGDLFALAETVATQVRGLVTIEEIGGEVLAYSQATEGADELRISSILGRRGPADQMRRLSDEGVLRALAEEGGMLRVPANPELGRAARLAAGIHSEGAHIGNIWVQRGSTDFSGDADTLLPGAARLAARLLQGRRHAVQREDALVLGALGLGSGDASVAETYALASLLNPQANDLIAVVGFVPLGVDGRDPASPSDVMSYLRLHAASYRRPIVLAAKGNRLYGVAATPTIGNLERWAANALSGAAGRFGPGLRAAVAEANDGVEGVTDARRAIDHLMDAVRRDPARYPSVVSLSGLRSDVLLREIVALVETQPKLRDPRLERLRQHDAASDGDLVASIRAYLDHFADVRGAAETLRVHPNTLRYRIGRAESISGLDLGDPATRAVLNILLRIG</sequence>
<dbReference type="EMBL" id="JAAMOX010000002">
    <property type="protein sequence ID" value="NIH54864.1"/>
    <property type="molecule type" value="Genomic_DNA"/>
</dbReference>
<dbReference type="PANTHER" id="PTHR33744">
    <property type="entry name" value="CARBOHYDRATE DIACID REGULATOR"/>
    <property type="match status" value="1"/>
</dbReference>
<comment type="caution">
    <text evidence="2">The sequence shown here is derived from an EMBL/GenBank/DDBJ whole genome shotgun (WGS) entry which is preliminary data.</text>
</comment>
<accession>A0A7X5TUS0</accession>
<feature type="domain" description="PucR C-terminal helix-turn-helix" evidence="1">
    <location>
        <begin position="488"/>
        <end position="546"/>
    </location>
</feature>
<organism evidence="2 3">
    <name type="scientific">Lysinibacter cavernae</name>
    <dbReference type="NCBI Taxonomy" id="1640652"/>
    <lineage>
        <taxon>Bacteria</taxon>
        <taxon>Bacillati</taxon>
        <taxon>Actinomycetota</taxon>
        <taxon>Actinomycetes</taxon>
        <taxon>Micrococcales</taxon>
        <taxon>Microbacteriaceae</taxon>
        <taxon>Lysinibacter</taxon>
    </lineage>
</organism>
<dbReference type="InterPro" id="IPR025736">
    <property type="entry name" value="PucR_C-HTH_dom"/>
</dbReference>
<dbReference type="InterPro" id="IPR042070">
    <property type="entry name" value="PucR_C-HTH_sf"/>
</dbReference>
<dbReference type="Pfam" id="PF13556">
    <property type="entry name" value="HTH_30"/>
    <property type="match status" value="1"/>
</dbReference>
<reference evidence="2 3" key="1">
    <citation type="submission" date="2020-02" db="EMBL/GenBank/DDBJ databases">
        <title>Sequencing the genomes of 1000 actinobacteria strains.</title>
        <authorList>
            <person name="Klenk H.-P."/>
        </authorList>
    </citation>
    <scope>NUCLEOTIDE SEQUENCE [LARGE SCALE GENOMIC DNA]</scope>
    <source>
        <strain evidence="2 3">DSM 27960</strain>
    </source>
</reference>
<evidence type="ECO:0000313" key="3">
    <source>
        <dbReference type="Proteomes" id="UP000541033"/>
    </source>
</evidence>
<keyword evidence="3" id="KW-1185">Reference proteome</keyword>
<dbReference type="Proteomes" id="UP000541033">
    <property type="component" value="Unassembled WGS sequence"/>
</dbReference>
<dbReference type="AlphaFoldDB" id="A0A7X5TUS0"/>
<dbReference type="RefSeq" id="WP_167151460.1">
    <property type="nucleotide sequence ID" value="NZ_JAAMOX010000002.1"/>
</dbReference>
<evidence type="ECO:0000313" key="2">
    <source>
        <dbReference type="EMBL" id="NIH54864.1"/>
    </source>
</evidence>
<gene>
    <name evidence="2" type="ORF">FHX76_002760</name>
</gene>
<dbReference type="InterPro" id="IPR051448">
    <property type="entry name" value="CdaR-like_regulators"/>
</dbReference>